<dbReference type="PANTHER" id="PTHR13806">
    <property type="entry name" value="FLOTILLIN-RELATED"/>
    <property type="match status" value="1"/>
</dbReference>
<evidence type="ECO:0000313" key="2">
    <source>
        <dbReference type="EMBL" id="VDN13143.1"/>
    </source>
</evidence>
<comment type="similarity">
    <text evidence="1">Belongs to the band 7/mec-2 family. Flotillin subfamily.</text>
</comment>
<dbReference type="OrthoDB" id="6080404at2759"/>
<dbReference type="GO" id="GO:0002090">
    <property type="term" value="P:regulation of receptor internalization"/>
    <property type="evidence" value="ECO:0007669"/>
    <property type="project" value="TreeGrafter"/>
</dbReference>
<dbReference type="GO" id="GO:0031410">
    <property type="term" value="C:cytoplasmic vesicle"/>
    <property type="evidence" value="ECO:0007669"/>
    <property type="project" value="TreeGrafter"/>
</dbReference>
<dbReference type="Proteomes" id="UP000281553">
    <property type="component" value="Unassembled WGS sequence"/>
</dbReference>
<reference evidence="2 3" key="1">
    <citation type="submission" date="2018-11" db="EMBL/GenBank/DDBJ databases">
        <authorList>
            <consortium name="Pathogen Informatics"/>
        </authorList>
    </citation>
    <scope>NUCLEOTIDE SEQUENCE [LARGE SCALE GENOMIC DNA]</scope>
</reference>
<dbReference type="InterPro" id="IPR027705">
    <property type="entry name" value="Flotillin_fam"/>
</dbReference>
<evidence type="ECO:0000256" key="1">
    <source>
        <dbReference type="RuleBase" id="RU366054"/>
    </source>
</evidence>
<dbReference type="GO" id="GO:1901890">
    <property type="term" value="P:positive regulation of cell junction assembly"/>
    <property type="evidence" value="ECO:0007669"/>
    <property type="project" value="TreeGrafter"/>
</dbReference>
<dbReference type="GO" id="GO:0072659">
    <property type="term" value="P:protein localization to plasma membrane"/>
    <property type="evidence" value="ECO:0007669"/>
    <property type="project" value="TreeGrafter"/>
</dbReference>
<accession>A0A3P7LQ96</accession>
<proteinExistence type="inferred from homology"/>
<protein>
    <recommendedName>
        <fullName evidence="4">Flotillin C-terminal domain-containing protein</fullName>
    </recommendedName>
</protein>
<dbReference type="GO" id="GO:0070528">
    <property type="term" value="P:protein kinase C signaling"/>
    <property type="evidence" value="ECO:0007669"/>
    <property type="project" value="TreeGrafter"/>
</dbReference>
<organism evidence="2 3">
    <name type="scientific">Dibothriocephalus latus</name>
    <name type="common">Fish tapeworm</name>
    <name type="synonym">Diphyllobothrium latum</name>
    <dbReference type="NCBI Taxonomy" id="60516"/>
    <lineage>
        <taxon>Eukaryota</taxon>
        <taxon>Metazoa</taxon>
        <taxon>Spiralia</taxon>
        <taxon>Lophotrochozoa</taxon>
        <taxon>Platyhelminthes</taxon>
        <taxon>Cestoda</taxon>
        <taxon>Eucestoda</taxon>
        <taxon>Diphyllobothriidea</taxon>
        <taxon>Diphyllobothriidae</taxon>
        <taxon>Dibothriocephalus</taxon>
    </lineage>
</organism>
<dbReference type="EMBL" id="UYRU01055679">
    <property type="protein sequence ID" value="VDN13143.1"/>
    <property type="molecule type" value="Genomic_DNA"/>
</dbReference>
<evidence type="ECO:0008006" key="4">
    <source>
        <dbReference type="Google" id="ProtNLM"/>
    </source>
</evidence>
<dbReference type="GO" id="GO:2000049">
    <property type="term" value="P:positive regulation of cell-cell adhesion mediated by cadherin"/>
    <property type="evidence" value="ECO:0007669"/>
    <property type="project" value="TreeGrafter"/>
</dbReference>
<dbReference type="GO" id="GO:0016600">
    <property type="term" value="C:flotillin complex"/>
    <property type="evidence" value="ECO:0007669"/>
    <property type="project" value="TreeGrafter"/>
</dbReference>
<dbReference type="PANTHER" id="PTHR13806:SF46">
    <property type="entry name" value="FLOTILLIN-1-RELATED"/>
    <property type="match status" value="1"/>
</dbReference>
<keyword evidence="3" id="KW-1185">Reference proteome</keyword>
<sequence>MAHAAESPRLIDVAASKLCDNWWRQRLTYFLLFFDAAILDMVLQTLPRIAAEVSAPLSQCQKVTMVSTGEGEVGISKISNEVMKVVESLPALVTSVTGQDMRSFITAK</sequence>
<gene>
    <name evidence="2" type="ORF">DILT_LOCUS8974</name>
</gene>
<dbReference type="GO" id="GO:0002020">
    <property type="term" value="F:protease binding"/>
    <property type="evidence" value="ECO:0007669"/>
    <property type="project" value="TreeGrafter"/>
</dbReference>
<dbReference type="GO" id="GO:0045807">
    <property type="term" value="P:positive regulation of endocytosis"/>
    <property type="evidence" value="ECO:0007669"/>
    <property type="project" value="TreeGrafter"/>
</dbReference>
<dbReference type="AlphaFoldDB" id="A0A3P7LQ96"/>
<name>A0A3P7LQ96_DIBLA</name>
<evidence type="ECO:0000313" key="3">
    <source>
        <dbReference type="Proteomes" id="UP000281553"/>
    </source>
</evidence>